<proteinExistence type="predicted"/>
<evidence type="ECO:0000256" key="5">
    <source>
        <dbReference type="ARBA" id="ARBA00022679"/>
    </source>
</evidence>
<evidence type="ECO:0000256" key="9">
    <source>
        <dbReference type="SAM" id="Phobius"/>
    </source>
</evidence>
<dbReference type="GO" id="GO:0042371">
    <property type="term" value="P:vitamin K biosynthetic process"/>
    <property type="evidence" value="ECO:0007669"/>
    <property type="project" value="TreeGrafter"/>
</dbReference>
<evidence type="ECO:0000313" key="10">
    <source>
        <dbReference type="EMBL" id="BBL07415.1"/>
    </source>
</evidence>
<dbReference type="PIRSF" id="PIRSF005355">
    <property type="entry name" value="UBIAD1"/>
    <property type="match status" value="1"/>
</dbReference>
<accession>A0A4Y1X309</accession>
<feature type="transmembrane region" description="Helical" evidence="9">
    <location>
        <begin position="93"/>
        <end position="111"/>
    </location>
</feature>
<dbReference type="PANTHER" id="PTHR13929:SF0">
    <property type="entry name" value="UBIA PRENYLTRANSFERASE DOMAIN-CONTAINING PROTEIN 1"/>
    <property type="match status" value="1"/>
</dbReference>
<keyword evidence="8 9" id="KW-0472">Membrane</keyword>
<reference evidence="11" key="1">
    <citation type="submission" date="2019-06" db="EMBL/GenBank/DDBJ databases">
        <title>Alistipes onderdonkii subsp. vulgaris subsp. nov., Alistipes dispar sp. nov. and Alistipes communis sp. nov., isolated from human faeces, and creation of Alistipes onderdonkii subsp. onderdonkii subsp. nov.</title>
        <authorList>
            <person name="Sakamoto M."/>
            <person name="Ikeyama N."/>
            <person name="Ogata Y."/>
            <person name="Suda W."/>
            <person name="Iino T."/>
            <person name="Hattori M."/>
            <person name="Ohkuma M."/>
        </authorList>
    </citation>
    <scope>NUCLEOTIDE SEQUENCE [LARGE SCALE GENOMIC DNA]</scope>
    <source>
        <strain evidence="11">5CPEGH6</strain>
    </source>
</reference>
<evidence type="ECO:0000256" key="3">
    <source>
        <dbReference type="ARBA" id="ARBA00022428"/>
    </source>
</evidence>
<keyword evidence="11" id="KW-1185">Reference proteome</keyword>
<dbReference type="InterPro" id="IPR000537">
    <property type="entry name" value="UbiA_prenyltransferase"/>
</dbReference>
<keyword evidence="4" id="KW-1003">Cell membrane</keyword>
<evidence type="ECO:0000256" key="1">
    <source>
        <dbReference type="ARBA" id="ARBA00004141"/>
    </source>
</evidence>
<name>A0A4Y1X309_9BACT</name>
<keyword evidence="3" id="KW-0474">Menaquinone biosynthesis</keyword>
<dbReference type="GeneID" id="98674039"/>
<dbReference type="Gene3D" id="1.10.357.140">
    <property type="entry name" value="UbiA prenyltransferase"/>
    <property type="match status" value="1"/>
</dbReference>
<feature type="transmembrane region" description="Helical" evidence="9">
    <location>
        <begin position="117"/>
        <end position="136"/>
    </location>
</feature>
<evidence type="ECO:0000313" key="11">
    <source>
        <dbReference type="Proteomes" id="UP000319374"/>
    </source>
</evidence>
<feature type="transmembrane region" description="Helical" evidence="9">
    <location>
        <begin position="172"/>
        <end position="195"/>
    </location>
</feature>
<organism evidence="10 11">
    <name type="scientific">Alistipes dispar</name>
    <dbReference type="NCBI Taxonomy" id="2585119"/>
    <lineage>
        <taxon>Bacteria</taxon>
        <taxon>Pseudomonadati</taxon>
        <taxon>Bacteroidota</taxon>
        <taxon>Bacteroidia</taxon>
        <taxon>Bacteroidales</taxon>
        <taxon>Rikenellaceae</taxon>
        <taxon>Alistipes</taxon>
    </lineage>
</organism>
<dbReference type="KEGG" id="ada:A5CPEGH6_20530"/>
<evidence type="ECO:0000256" key="7">
    <source>
        <dbReference type="ARBA" id="ARBA00022989"/>
    </source>
</evidence>
<comment type="pathway">
    <text evidence="2">Quinol/quinone metabolism; menaquinone biosynthesis.</text>
</comment>
<dbReference type="GO" id="GO:0004659">
    <property type="term" value="F:prenyltransferase activity"/>
    <property type="evidence" value="ECO:0007669"/>
    <property type="project" value="InterPro"/>
</dbReference>
<dbReference type="RefSeq" id="WP_162502076.1">
    <property type="nucleotide sequence ID" value="NZ_AP019736.1"/>
</dbReference>
<protein>
    <submittedName>
        <fullName evidence="10">1,4-dihydroxy-2-naphthoate octaprenyltransferase</fullName>
    </submittedName>
</protein>
<dbReference type="UniPathway" id="UPA00079"/>
<evidence type="ECO:0000256" key="2">
    <source>
        <dbReference type="ARBA" id="ARBA00004863"/>
    </source>
</evidence>
<dbReference type="AlphaFoldDB" id="A0A4Y1X309"/>
<dbReference type="CDD" id="cd13962">
    <property type="entry name" value="PT_UbiA_UBIAD1"/>
    <property type="match status" value="1"/>
</dbReference>
<evidence type="ECO:0000256" key="6">
    <source>
        <dbReference type="ARBA" id="ARBA00022692"/>
    </source>
</evidence>
<dbReference type="GO" id="GO:0009234">
    <property type="term" value="P:menaquinone biosynthetic process"/>
    <property type="evidence" value="ECO:0007669"/>
    <property type="project" value="UniProtKB-UniPathway"/>
</dbReference>
<keyword evidence="6 9" id="KW-0812">Transmembrane</keyword>
<keyword evidence="5 10" id="KW-0808">Transferase</keyword>
<dbReference type="PANTHER" id="PTHR13929">
    <property type="entry name" value="1,4-DIHYDROXY-2-NAPHTHOATE OCTAPRENYLTRANSFERASE"/>
    <property type="match status" value="1"/>
</dbReference>
<evidence type="ECO:0000256" key="8">
    <source>
        <dbReference type="ARBA" id="ARBA00023136"/>
    </source>
</evidence>
<sequence length="326" mass="34534">MKNARQVSLPQSMLPVLLAVGMSLRHDGFSLWLALVAAFGVGCAHLGMNLADDYFDYREGSAEKRTRLASDGIRARVAKYPYLSSGAASVRELVVAVCVFLGLAAGAGAVVVACRGVVPLALAGIGAVLGISYSGGPLRLGYRGLGEPVVGLLFGPLLMAGVQYAACGVLDGPVLLVGVAVGLLVTNILYTHSVLDRHADSRMGKRTLAHLLGTPRAMIAASGLFCFAPFVLVAAGAGCGMLPAAALATFVLLPMAAFLWRSLRSYVLDRPVALRTAPWMGPMGDFKRYCDMGIGWFMLRWLLARNLVSFFALILLVVYTVLEIME</sequence>
<feature type="transmembrane region" description="Helical" evidence="9">
    <location>
        <begin position="241"/>
        <end position="260"/>
    </location>
</feature>
<dbReference type="EMBL" id="AP019736">
    <property type="protein sequence ID" value="BBL07415.1"/>
    <property type="molecule type" value="Genomic_DNA"/>
</dbReference>
<dbReference type="InterPro" id="IPR026046">
    <property type="entry name" value="UBIAD1"/>
</dbReference>
<evidence type="ECO:0000256" key="4">
    <source>
        <dbReference type="ARBA" id="ARBA00022475"/>
    </source>
</evidence>
<dbReference type="Proteomes" id="UP000319374">
    <property type="component" value="Chromosome"/>
</dbReference>
<dbReference type="Pfam" id="PF01040">
    <property type="entry name" value="UbiA"/>
    <property type="match status" value="1"/>
</dbReference>
<dbReference type="GO" id="GO:0016020">
    <property type="term" value="C:membrane"/>
    <property type="evidence" value="ECO:0007669"/>
    <property type="project" value="UniProtKB-SubCell"/>
</dbReference>
<keyword evidence="7 9" id="KW-1133">Transmembrane helix</keyword>
<feature type="transmembrane region" description="Helical" evidence="9">
    <location>
        <begin position="216"/>
        <end position="235"/>
    </location>
</feature>
<gene>
    <name evidence="10" type="primary">menA_2</name>
    <name evidence="10" type="ORF">A5CPEGH6_20530</name>
</gene>
<comment type="subcellular location">
    <subcellularLocation>
        <location evidence="1">Membrane</location>
        <topology evidence="1">Multi-pass membrane protein</topology>
    </subcellularLocation>
</comment>
<feature type="transmembrane region" description="Helical" evidence="9">
    <location>
        <begin position="302"/>
        <end position="322"/>
    </location>
</feature>
<feature type="transmembrane region" description="Helical" evidence="9">
    <location>
        <begin position="30"/>
        <end position="51"/>
    </location>
</feature>
<dbReference type="InterPro" id="IPR044878">
    <property type="entry name" value="UbiA_sf"/>
</dbReference>